<dbReference type="AlphaFoldDB" id="A0A225DTC4"/>
<feature type="region of interest" description="Disordered" evidence="1">
    <location>
        <begin position="597"/>
        <end position="629"/>
    </location>
</feature>
<dbReference type="InterPro" id="IPR053235">
    <property type="entry name" value="Ser_Thr_kinase"/>
</dbReference>
<dbReference type="PANTHER" id="PTHR24361">
    <property type="entry name" value="MITOGEN-ACTIVATED KINASE KINASE KINASE"/>
    <property type="match status" value="1"/>
</dbReference>
<dbReference type="InterPro" id="IPR011990">
    <property type="entry name" value="TPR-like_helical_dom_sf"/>
</dbReference>
<dbReference type="InterPro" id="IPR019734">
    <property type="entry name" value="TPR_rpt"/>
</dbReference>
<evidence type="ECO:0000313" key="3">
    <source>
        <dbReference type="EMBL" id="OWK40826.1"/>
    </source>
</evidence>
<keyword evidence="3" id="KW-0418">Kinase</keyword>
<dbReference type="Proteomes" id="UP000214646">
    <property type="component" value="Unassembled WGS sequence"/>
</dbReference>
<dbReference type="InterPro" id="IPR008271">
    <property type="entry name" value="Ser/Thr_kinase_AS"/>
</dbReference>
<sequence>MLPVLLPNTPAESSIWTKDTVILNEFVVERMLGQGGIGIVYLVQSRTSSERFAVKRALVQGDKRRQQFFAELVTWQDIPDHPFLAPFRFFRTVGDEIVIFTDYVDGGTLADRIERGQLTRLEGMLDAALQFAWGLYIAHEAGIVHRDVKPQNVLMTTDGQLMLTDFGLARCRSAVGEKASANENILVSAGGMTPAYASPEQAAGQPLSYPTDVWSWAVSVLDLFVGKVPSCRSGTIAVRVLESYLTSGPVNSRLPRMPQQLAEGLRHCFHVDPAERPTLKAVIEMLLFAFYSATGGPYPRSLLDATKLGSSAGRYDRRDRDGASWIDPRKWLVRALYDAGRNPAEADSLVPSSGRSRRSQVTSDLAVMDAVQRIYIQIIAGGRDDLLEPAARIAFNKARILRAADDVWGAVAAYDEAITIFRRLVERDGRTDLAKDLAQAVAQKGVALQALGDVRVAVVAYDEAITIFRRLVDRDGRTDLAKDLAAVVAHKGTALGALGDVRGAVVACDETVVILRRLVDRDGRTDLANDLAAAVVNKGNAPRALEDVRDALAAYDEAIGTYRRLVDRDGRTDLAYDLAQAVANKGVALRAIGDVRGAGPRATRRSPSSADLSNGTGGPTWPATWPQPS</sequence>
<dbReference type="InterPro" id="IPR000719">
    <property type="entry name" value="Prot_kinase_dom"/>
</dbReference>
<dbReference type="PROSITE" id="PS00108">
    <property type="entry name" value="PROTEIN_KINASE_ST"/>
    <property type="match status" value="1"/>
</dbReference>
<dbReference type="PROSITE" id="PS50011">
    <property type="entry name" value="PROTEIN_KINASE_DOM"/>
    <property type="match status" value="1"/>
</dbReference>
<reference evidence="4" key="1">
    <citation type="submission" date="2017-06" db="EMBL/GenBank/DDBJ databases">
        <title>Genome analysis of Fimbriiglobus ruber SP5, the first member of the order Planctomycetales with confirmed chitinolytic capability.</title>
        <authorList>
            <person name="Ravin N.V."/>
            <person name="Rakitin A.L."/>
            <person name="Ivanova A.A."/>
            <person name="Beletsky A.V."/>
            <person name="Kulichevskaya I.S."/>
            <person name="Mardanov A.V."/>
            <person name="Dedysh S.N."/>
        </authorList>
    </citation>
    <scope>NUCLEOTIDE SEQUENCE [LARGE SCALE GENOMIC DNA]</scope>
    <source>
        <strain evidence="4">SP5</strain>
    </source>
</reference>
<comment type="caution">
    <text evidence="3">The sequence shown here is derived from an EMBL/GenBank/DDBJ whole genome shotgun (WGS) entry which is preliminary data.</text>
</comment>
<accession>A0A225DTC4</accession>
<proteinExistence type="predicted"/>
<dbReference type="GO" id="GO:0005737">
    <property type="term" value="C:cytoplasm"/>
    <property type="evidence" value="ECO:0007669"/>
    <property type="project" value="TreeGrafter"/>
</dbReference>
<dbReference type="EMBL" id="NIDE01000007">
    <property type="protein sequence ID" value="OWK40826.1"/>
    <property type="molecule type" value="Genomic_DNA"/>
</dbReference>
<dbReference type="Gene3D" id="1.10.510.10">
    <property type="entry name" value="Transferase(Phosphotransferase) domain 1"/>
    <property type="match status" value="1"/>
</dbReference>
<dbReference type="SUPFAM" id="SSF48452">
    <property type="entry name" value="TPR-like"/>
    <property type="match status" value="1"/>
</dbReference>
<dbReference type="SMART" id="SM00028">
    <property type="entry name" value="TPR"/>
    <property type="match status" value="4"/>
</dbReference>
<evidence type="ECO:0000256" key="1">
    <source>
        <dbReference type="SAM" id="MobiDB-lite"/>
    </source>
</evidence>
<dbReference type="CDD" id="cd14014">
    <property type="entry name" value="STKc_PknB_like"/>
    <property type="match status" value="1"/>
</dbReference>
<name>A0A225DTC4_9BACT</name>
<protein>
    <submittedName>
        <fullName evidence="3">Protein kinase</fullName>
    </submittedName>
</protein>
<organism evidence="3 4">
    <name type="scientific">Fimbriiglobus ruber</name>
    <dbReference type="NCBI Taxonomy" id="1908690"/>
    <lineage>
        <taxon>Bacteria</taxon>
        <taxon>Pseudomonadati</taxon>
        <taxon>Planctomycetota</taxon>
        <taxon>Planctomycetia</taxon>
        <taxon>Gemmatales</taxon>
        <taxon>Gemmataceae</taxon>
        <taxon>Fimbriiglobus</taxon>
    </lineage>
</organism>
<feature type="domain" description="Protein kinase" evidence="2">
    <location>
        <begin position="26"/>
        <end position="288"/>
    </location>
</feature>
<dbReference type="Gene3D" id="1.25.40.10">
    <property type="entry name" value="Tetratricopeptide repeat domain"/>
    <property type="match status" value="2"/>
</dbReference>
<dbReference type="Pfam" id="PF00069">
    <property type="entry name" value="Pkinase"/>
    <property type="match status" value="1"/>
</dbReference>
<dbReference type="SUPFAM" id="SSF56112">
    <property type="entry name" value="Protein kinase-like (PK-like)"/>
    <property type="match status" value="1"/>
</dbReference>
<keyword evidence="4" id="KW-1185">Reference proteome</keyword>
<dbReference type="SMART" id="SM00220">
    <property type="entry name" value="S_TKc"/>
    <property type="match status" value="1"/>
</dbReference>
<dbReference type="GO" id="GO:0004674">
    <property type="term" value="F:protein serine/threonine kinase activity"/>
    <property type="evidence" value="ECO:0007669"/>
    <property type="project" value="TreeGrafter"/>
</dbReference>
<evidence type="ECO:0000259" key="2">
    <source>
        <dbReference type="PROSITE" id="PS50011"/>
    </source>
</evidence>
<gene>
    <name evidence="3" type="ORF">FRUB_04718</name>
</gene>
<keyword evidence="3" id="KW-0808">Transferase</keyword>
<dbReference type="InterPro" id="IPR011009">
    <property type="entry name" value="Kinase-like_dom_sf"/>
</dbReference>
<dbReference type="PANTHER" id="PTHR24361:SF785">
    <property type="entry name" value="DUAL SPECIFICITY MITOGEN-ACTIVATED PROTEIN KINASE KINASE 1"/>
    <property type="match status" value="1"/>
</dbReference>
<dbReference type="GO" id="GO:0005524">
    <property type="term" value="F:ATP binding"/>
    <property type="evidence" value="ECO:0007669"/>
    <property type="project" value="InterPro"/>
</dbReference>
<evidence type="ECO:0000313" key="4">
    <source>
        <dbReference type="Proteomes" id="UP000214646"/>
    </source>
</evidence>
<feature type="compositionally biased region" description="Polar residues" evidence="1">
    <location>
        <begin position="605"/>
        <end position="614"/>
    </location>
</feature>